<evidence type="ECO:0000259" key="1">
    <source>
        <dbReference type="Pfam" id="PF08241"/>
    </source>
</evidence>
<dbReference type="Gene3D" id="3.40.50.150">
    <property type="entry name" value="Vaccinia Virus protein VP39"/>
    <property type="match status" value="1"/>
</dbReference>
<dbReference type="GO" id="GO:0008757">
    <property type="term" value="F:S-adenosylmethionine-dependent methyltransferase activity"/>
    <property type="evidence" value="ECO:0007669"/>
    <property type="project" value="InterPro"/>
</dbReference>
<dbReference type="SUPFAM" id="SSF53335">
    <property type="entry name" value="S-adenosyl-L-methionine-dependent methyltransferases"/>
    <property type="match status" value="1"/>
</dbReference>
<gene>
    <name evidence="2" type="ORF">ENK44_17050</name>
</gene>
<organism evidence="2">
    <name type="scientific">Caldithrix abyssi</name>
    <dbReference type="NCBI Taxonomy" id="187145"/>
    <lineage>
        <taxon>Bacteria</taxon>
        <taxon>Pseudomonadati</taxon>
        <taxon>Calditrichota</taxon>
        <taxon>Calditrichia</taxon>
        <taxon>Calditrichales</taxon>
        <taxon>Calditrichaceae</taxon>
        <taxon>Caldithrix</taxon>
    </lineage>
</organism>
<dbReference type="InterPro" id="IPR013216">
    <property type="entry name" value="Methyltransf_11"/>
</dbReference>
<feature type="domain" description="Methyltransferase type 11" evidence="1">
    <location>
        <begin position="51"/>
        <end position="144"/>
    </location>
</feature>
<dbReference type="AlphaFoldDB" id="A0A7V4U494"/>
<sequence>MLQNQDYIEHYKLDAEYVDYFQPSKFEKEVIRRRYQTLIALSRPADGERILEIGSGGGQVLAAIGKKSVYYYPLDIAHNNLKEIRERSGNLYTLPVTGDAFHLPVQNESMDVVLCSEVLEHVNEPGSVLEEIRRVLKPQGRVVISVPYKEKITYQLCIHCNRLTPTHAHLHSFDKQKMEHLFNTCGLKTGGKLTMGNKAANRLYFNIAFKFFPYLLWRFFDRFFNLIVPKPSHLVVWGTKE</sequence>
<dbReference type="InterPro" id="IPR029063">
    <property type="entry name" value="SAM-dependent_MTases_sf"/>
</dbReference>
<evidence type="ECO:0000313" key="2">
    <source>
        <dbReference type="EMBL" id="HGY57418.1"/>
    </source>
</evidence>
<keyword evidence="2" id="KW-0489">Methyltransferase</keyword>
<dbReference type="Proteomes" id="UP000885779">
    <property type="component" value="Unassembled WGS sequence"/>
</dbReference>
<comment type="caution">
    <text evidence="2">The sequence shown here is derived from an EMBL/GenBank/DDBJ whole genome shotgun (WGS) entry which is preliminary data.</text>
</comment>
<name>A0A7V4U494_CALAY</name>
<dbReference type="GO" id="GO:0032259">
    <property type="term" value="P:methylation"/>
    <property type="evidence" value="ECO:0007669"/>
    <property type="project" value="UniProtKB-KW"/>
</dbReference>
<keyword evidence="2" id="KW-0808">Transferase</keyword>
<dbReference type="PANTHER" id="PTHR43861">
    <property type="entry name" value="TRANS-ACONITATE 2-METHYLTRANSFERASE-RELATED"/>
    <property type="match status" value="1"/>
</dbReference>
<protein>
    <submittedName>
        <fullName evidence="2">Class I SAM-dependent methyltransferase</fullName>
    </submittedName>
</protein>
<dbReference type="EMBL" id="DRQG01000159">
    <property type="protein sequence ID" value="HGY57418.1"/>
    <property type="molecule type" value="Genomic_DNA"/>
</dbReference>
<proteinExistence type="predicted"/>
<dbReference type="Pfam" id="PF08241">
    <property type="entry name" value="Methyltransf_11"/>
    <property type="match status" value="1"/>
</dbReference>
<dbReference type="CDD" id="cd02440">
    <property type="entry name" value="AdoMet_MTases"/>
    <property type="match status" value="1"/>
</dbReference>
<accession>A0A7V4U494</accession>
<reference evidence="2" key="1">
    <citation type="journal article" date="2020" name="mSystems">
        <title>Genome- and Community-Level Interaction Insights into Carbon Utilization and Element Cycling Functions of Hydrothermarchaeota in Hydrothermal Sediment.</title>
        <authorList>
            <person name="Zhou Z."/>
            <person name="Liu Y."/>
            <person name="Xu W."/>
            <person name="Pan J."/>
            <person name="Luo Z.H."/>
            <person name="Li M."/>
        </authorList>
    </citation>
    <scope>NUCLEOTIDE SEQUENCE [LARGE SCALE GENOMIC DNA]</scope>
    <source>
        <strain evidence="2">HyVt-577</strain>
    </source>
</reference>